<accession>A0A934QLY2</accession>
<dbReference type="AlphaFoldDB" id="A0A934QLY2"/>
<evidence type="ECO:0000313" key="3">
    <source>
        <dbReference type="EMBL" id="MBK1698865.1"/>
    </source>
</evidence>
<dbReference type="PANTHER" id="PTHR46268">
    <property type="entry name" value="STRESS RESPONSE PROTEIN NHAX"/>
    <property type="match status" value="1"/>
</dbReference>
<gene>
    <name evidence="3" type="ORF">CKO21_16590</name>
</gene>
<evidence type="ECO:0000259" key="2">
    <source>
        <dbReference type="Pfam" id="PF00582"/>
    </source>
</evidence>
<proteinExistence type="inferred from homology"/>
<organism evidence="3 4">
    <name type="scientific">Rhodovibrio salinarum</name>
    <dbReference type="NCBI Taxonomy" id="1087"/>
    <lineage>
        <taxon>Bacteria</taxon>
        <taxon>Pseudomonadati</taxon>
        <taxon>Pseudomonadota</taxon>
        <taxon>Alphaproteobacteria</taxon>
        <taxon>Rhodospirillales</taxon>
        <taxon>Rhodovibrionaceae</taxon>
        <taxon>Rhodovibrio</taxon>
    </lineage>
</organism>
<feature type="domain" description="UspA" evidence="2">
    <location>
        <begin position="1"/>
        <end position="134"/>
    </location>
</feature>
<name>A0A934QLY2_9PROT</name>
<reference evidence="3" key="1">
    <citation type="submission" date="2017-08" db="EMBL/GenBank/DDBJ databases">
        <authorList>
            <person name="Imhoff J.F."/>
            <person name="Rahn T."/>
            <person name="Kuenzel S."/>
            <person name="Neulinger S.C."/>
        </authorList>
    </citation>
    <scope>NUCLEOTIDE SEQUENCE</scope>
    <source>
        <strain evidence="3">DSM 9154</strain>
    </source>
</reference>
<reference evidence="3" key="2">
    <citation type="journal article" date="2020" name="Microorganisms">
        <title>Osmotic Adaptation and Compatible Solute Biosynthesis of Phototrophic Bacteria as Revealed from Genome Analyses.</title>
        <authorList>
            <person name="Imhoff J.F."/>
            <person name="Rahn T."/>
            <person name="Kunzel S."/>
            <person name="Keller A."/>
            <person name="Neulinger S.C."/>
        </authorList>
    </citation>
    <scope>NUCLEOTIDE SEQUENCE</scope>
    <source>
        <strain evidence="3">DSM 9154</strain>
    </source>
</reference>
<dbReference type="SUPFAM" id="SSF52402">
    <property type="entry name" value="Adenine nucleotide alpha hydrolases-like"/>
    <property type="match status" value="1"/>
</dbReference>
<dbReference type="PANTHER" id="PTHR46268:SF6">
    <property type="entry name" value="UNIVERSAL STRESS PROTEIN UP12"/>
    <property type="match status" value="1"/>
</dbReference>
<dbReference type="CDD" id="cd00293">
    <property type="entry name" value="USP-like"/>
    <property type="match status" value="1"/>
</dbReference>
<dbReference type="EMBL" id="NRRE01000032">
    <property type="protein sequence ID" value="MBK1698865.1"/>
    <property type="molecule type" value="Genomic_DNA"/>
</dbReference>
<comment type="similarity">
    <text evidence="1">Belongs to the universal stress protein A family.</text>
</comment>
<dbReference type="InterPro" id="IPR006016">
    <property type="entry name" value="UspA"/>
</dbReference>
<keyword evidence="4" id="KW-1185">Reference proteome</keyword>
<dbReference type="Pfam" id="PF00582">
    <property type="entry name" value="Usp"/>
    <property type="match status" value="1"/>
</dbReference>
<dbReference type="PRINTS" id="PR01438">
    <property type="entry name" value="UNVRSLSTRESS"/>
</dbReference>
<protein>
    <submittedName>
        <fullName evidence="3">Universal stress protein</fullName>
    </submittedName>
</protein>
<dbReference type="InterPro" id="IPR014729">
    <property type="entry name" value="Rossmann-like_a/b/a_fold"/>
</dbReference>
<sequence length="134" mass="14977">MFDKILVPIDTAHESSYKKALPLAAEEARHHGASLTVMTVIPDVEPVRADRIEPEDEQKRLDAILRDYGPTDMQVETVIERGDSVHKTIRAKAEQLGCDLIVMNSHHPELKDYVLGSNASQVVHHAKCSVFVVR</sequence>
<evidence type="ECO:0000256" key="1">
    <source>
        <dbReference type="ARBA" id="ARBA00008791"/>
    </source>
</evidence>
<comment type="caution">
    <text evidence="3">The sequence shown here is derived from an EMBL/GenBank/DDBJ whole genome shotgun (WGS) entry which is preliminary data.</text>
</comment>
<dbReference type="InterPro" id="IPR006015">
    <property type="entry name" value="Universal_stress_UspA"/>
</dbReference>
<dbReference type="Proteomes" id="UP000778970">
    <property type="component" value="Unassembled WGS sequence"/>
</dbReference>
<dbReference type="RefSeq" id="WP_027287793.1">
    <property type="nucleotide sequence ID" value="NZ_NRRE01000032.1"/>
</dbReference>
<dbReference type="Gene3D" id="3.40.50.620">
    <property type="entry name" value="HUPs"/>
    <property type="match status" value="1"/>
</dbReference>
<evidence type="ECO:0000313" key="4">
    <source>
        <dbReference type="Proteomes" id="UP000778970"/>
    </source>
</evidence>